<sequence>SAEEDGSGQVREAGEAQEASPLPEPPEIFVCPITQELMQDPVMATDGHTYERHAVERWFATRLTSPKTGAALDLALLLPNHAMRHQIIEWREAHGWK</sequence>
<dbReference type="RefSeq" id="XP_005790259.1">
    <property type="nucleotide sequence ID" value="XM_005790202.1"/>
</dbReference>
<dbReference type="PANTHER" id="PTHR46573:SF1">
    <property type="entry name" value="WD REPEAT, SAM AND U-BOX DOMAIN-CONTAINING PROTEIN 1"/>
    <property type="match status" value="1"/>
</dbReference>
<dbReference type="InterPro" id="IPR013083">
    <property type="entry name" value="Znf_RING/FYVE/PHD"/>
</dbReference>
<feature type="region of interest" description="Disordered" evidence="1">
    <location>
        <begin position="1"/>
        <end position="27"/>
    </location>
</feature>
<evidence type="ECO:0000313" key="4">
    <source>
        <dbReference type="Proteomes" id="UP000013827"/>
    </source>
</evidence>
<dbReference type="STRING" id="2903.R1FFI5"/>
<reference evidence="4" key="1">
    <citation type="journal article" date="2013" name="Nature">
        <title>Pan genome of the phytoplankton Emiliania underpins its global distribution.</title>
        <authorList>
            <person name="Read B.A."/>
            <person name="Kegel J."/>
            <person name="Klute M.J."/>
            <person name="Kuo A."/>
            <person name="Lefebvre S.C."/>
            <person name="Maumus F."/>
            <person name="Mayer C."/>
            <person name="Miller J."/>
            <person name="Monier A."/>
            <person name="Salamov A."/>
            <person name="Young J."/>
            <person name="Aguilar M."/>
            <person name="Claverie J.M."/>
            <person name="Frickenhaus S."/>
            <person name="Gonzalez K."/>
            <person name="Herman E.K."/>
            <person name="Lin Y.C."/>
            <person name="Napier J."/>
            <person name="Ogata H."/>
            <person name="Sarno A.F."/>
            <person name="Shmutz J."/>
            <person name="Schroeder D."/>
            <person name="de Vargas C."/>
            <person name="Verret F."/>
            <person name="von Dassow P."/>
            <person name="Valentin K."/>
            <person name="Van de Peer Y."/>
            <person name="Wheeler G."/>
            <person name="Dacks J.B."/>
            <person name="Delwiche C.F."/>
            <person name="Dyhrman S.T."/>
            <person name="Glockner G."/>
            <person name="John U."/>
            <person name="Richards T."/>
            <person name="Worden A.Z."/>
            <person name="Zhang X."/>
            <person name="Grigoriev I.V."/>
            <person name="Allen A.E."/>
            <person name="Bidle K."/>
            <person name="Borodovsky M."/>
            <person name="Bowler C."/>
            <person name="Brownlee C."/>
            <person name="Cock J.M."/>
            <person name="Elias M."/>
            <person name="Gladyshev V.N."/>
            <person name="Groth M."/>
            <person name="Guda C."/>
            <person name="Hadaegh A."/>
            <person name="Iglesias-Rodriguez M.D."/>
            <person name="Jenkins J."/>
            <person name="Jones B.M."/>
            <person name="Lawson T."/>
            <person name="Leese F."/>
            <person name="Lindquist E."/>
            <person name="Lobanov A."/>
            <person name="Lomsadze A."/>
            <person name="Malik S.B."/>
            <person name="Marsh M.E."/>
            <person name="Mackinder L."/>
            <person name="Mock T."/>
            <person name="Mueller-Roeber B."/>
            <person name="Pagarete A."/>
            <person name="Parker M."/>
            <person name="Probert I."/>
            <person name="Quesneville H."/>
            <person name="Raines C."/>
            <person name="Rensing S.A."/>
            <person name="Riano-Pachon D.M."/>
            <person name="Richier S."/>
            <person name="Rokitta S."/>
            <person name="Shiraiwa Y."/>
            <person name="Soanes D.M."/>
            <person name="van der Giezen M."/>
            <person name="Wahlund T.M."/>
            <person name="Williams B."/>
            <person name="Wilson W."/>
            <person name="Wolfe G."/>
            <person name="Wurch L.L."/>
        </authorList>
    </citation>
    <scope>NUCLEOTIDE SEQUENCE</scope>
</reference>
<dbReference type="Gene3D" id="3.30.40.10">
    <property type="entry name" value="Zinc/RING finger domain, C3HC4 (zinc finger)"/>
    <property type="match status" value="1"/>
</dbReference>
<accession>A0A0D3KPZ5</accession>
<dbReference type="KEGG" id="ehx:EMIHUDRAFT_361963"/>
<dbReference type="Proteomes" id="UP000013827">
    <property type="component" value="Unassembled WGS sequence"/>
</dbReference>
<protein>
    <recommendedName>
        <fullName evidence="2">U-box domain-containing protein</fullName>
    </recommendedName>
</protein>
<dbReference type="GO" id="GO:0004842">
    <property type="term" value="F:ubiquitin-protein transferase activity"/>
    <property type="evidence" value="ECO:0007669"/>
    <property type="project" value="InterPro"/>
</dbReference>
<dbReference type="SMART" id="SM00504">
    <property type="entry name" value="Ubox"/>
    <property type="match status" value="1"/>
</dbReference>
<keyword evidence="4" id="KW-1185">Reference proteome</keyword>
<dbReference type="GO" id="GO:0016567">
    <property type="term" value="P:protein ubiquitination"/>
    <property type="evidence" value="ECO:0007669"/>
    <property type="project" value="InterPro"/>
</dbReference>
<evidence type="ECO:0000313" key="3">
    <source>
        <dbReference type="EnsemblProtists" id="EOD37830"/>
    </source>
</evidence>
<dbReference type="InterPro" id="IPR052085">
    <property type="entry name" value="WD-SAM-U-box"/>
</dbReference>
<dbReference type="EnsemblProtists" id="EOD37830">
    <property type="protein sequence ID" value="EOD37830"/>
    <property type="gene ID" value="EMIHUDRAFT_361963"/>
</dbReference>
<proteinExistence type="predicted"/>
<feature type="domain" description="U-box" evidence="2">
    <location>
        <begin position="24"/>
        <end position="97"/>
    </location>
</feature>
<dbReference type="InterPro" id="IPR003613">
    <property type="entry name" value="Ubox_domain"/>
</dbReference>
<dbReference type="PaxDb" id="2903-EOD37830"/>
<dbReference type="PANTHER" id="PTHR46573">
    <property type="entry name" value="WD REPEAT, SAM AND U-BOX DOMAIN-CONTAINING PROTEIN 1"/>
    <property type="match status" value="1"/>
</dbReference>
<organism evidence="3 4">
    <name type="scientific">Emiliania huxleyi (strain CCMP1516)</name>
    <dbReference type="NCBI Taxonomy" id="280463"/>
    <lineage>
        <taxon>Eukaryota</taxon>
        <taxon>Haptista</taxon>
        <taxon>Haptophyta</taxon>
        <taxon>Prymnesiophyceae</taxon>
        <taxon>Isochrysidales</taxon>
        <taxon>Noelaerhabdaceae</taxon>
        <taxon>Emiliania</taxon>
    </lineage>
</organism>
<dbReference type="CDD" id="cd16655">
    <property type="entry name" value="RING-Ubox_WDSUB1-like"/>
    <property type="match status" value="1"/>
</dbReference>
<reference evidence="3" key="2">
    <citation type="submission" date="2024-10" db="UniProtKB">
        <authorList>
            <consortium name="EnsemblProtists"/>
        </authorList>
    </citation>
    <scope>IDENTIFICATION</scope>
</reference>
<dbReference type="HOGENOM" id="CLU_114384_1_0_1"/>
<dbReference type="PROSITE" id="PS51698">
    <property type="entry name" value="U_BOX"/>
    <property type="match status" value="1"/>
</dbReference>
<dbReference type="GeneID" id="17283100"/>
<dbReference type="AlphaFoldDB" id="A0A0D3KPZ5"/>
<name>A0A0D3KPZ5_EMIH1</name>
<dbReference type="SUPFAM" id="SSF57850">
    <property type="entry name" value="RING/U-box"/>
    <property type="match status" value="1"/>
</dbReference>
<evidence type="ECO:0000256" key="1">
    <source>
        <dbReference type="SAM" id="MobiDB-lite"/>
    </source>
</evidence>
<dbReference type="eggNOG" id="ENOG502SDJ3">
    <property type="taxonomic scope" value="Eukaryota"/>
</dbReference>
<dbReference type="Pfam" id="PF04564">
    <property type="entry name" value="U-box"/>
    <property type="match status" value="1"/>
</dbReference>
<evidence type="ECO:0000259" key="2">
    <source>
        <dbReference type="PROSITE" id="PS51698"/>
    </source>
</evidence>